<accession>A0ABX2AAE6</accession>
<keyword evidence="4" id="KW-1185">Reference proteome</keyword>
<feature type="compositionally biased region" description="Polar residues" evidence="1">
    <location>
        <begin position="344"/>
        <end position="374"/>
    </location>
</feature>
<evidence type="ECO:0000256" key="1">
    <source>
        <dbReference type="SAM" id="MobiDB-lite"/>
    </source>
</evidence>
<comment type="caution">
    <text evidence="3">The sequence shown here is derived from an EMBL/GenBank/DDBJ whole genome shotgun (WGS) entry which is preliminary data.</text>
</comment>
<organism evidence="3 4">
    <name type="scientific">Komagataeibacter melomenusus</name>
    <dbReference type="NCBI Taxonomy" id="2766578"/>
    <lineage>
        <taxon>Bacteria</taxon>
        <taxon>Pseudomonadati</taxon>
        <taxon>Pseudomonadota</taxon>
        <taxon>Alphaproteobacteria</taxon>
        <taxon>Acetobacterales</taxon>
        <taxon>Acetobacteraceae</taxon>
        <taxon>Komagataeibacter</taxon>
    </lineage>
</organism>
<dbReference type="InterPro" id="IPR006813">
    <property type="entry name" value="Glyco_trans_17"/>
</dbReference>
<dbReference type="SUPFAM" id="SSF49785">
    <property type="entry name" value="Galactose-binding domain-like"/>
    <property type="match status" value="1"/>
</dbReference>
<dbReference type="Pfam" id="PF04724">
    <property type="entry name" value="Glyco_transf_17"/>
    <property type="match status" value="1"/>
</dbReference>
<evidence type="ECO:0000259" key="2">
    <source>
        <dbReference type="Pfam" id="PF00754"/>
    </source>
</evidence>
<evidence type="ECO:0000313" key="4">
    <source>
        <dbReference type="Proteomes" id="UP000623090"/>
    </source>
</evidence>
<dbReference type="GO" id="GO:0016757">
    <property type="term" value="F:glycosyltransferase activity"/>
    <property type="evidence" value="ECO:0007669"/>
    <property type="project" value="UniProtKB-KW"/>
</dbReference>
<dbReference type="InterPro" id="IPR000421">
    <property type="entry name" value="FA58C"/>
</dbReference>
<dbReference type="InterPro" id="IPR008979">
    <property type="entry name" value="Galactose-bd-like_sf"/>
</dbReference>
<feature type="domain" description="F5/8 type C" evidence="2">
    <location>
        <begin position="346"/>
        <end position="473"/>
    </location>
</feature>
<dbReference type="Gene3D" id="2.60.120.260">
    <property type="entry name" value="Galactose-binding domain-like"/>
    <property type="match status" value="1"/>
</dbReference>
<dbReference type="Proteomes" id="UP000623090">
    <property type="component" value="Unassembled WGS sequence"/>
</dbReference>
<protein>
    <submittedName>
        <fullName evidence="3">N-acetylglucosaminyltransferase</fullName>
    </submittedName>
</protein>
<feature type="region of interest" description="Disordered" evidence="1">
    <location>
        <begin position="343"/>
        <end position="374"/>
    </location>
</feature>
<sequence>MPRIYDCFLFFNELDLLEIRLHELYDTVDQFVLCESAYTFTGQKKETIFFNNRERFAPFLDKIKYMCIEEFPDGISTSMRDFYQRQYLLGGIEDADDDDLIIMSDVDEILRVPAIEKALAFDGVSHYRMNIYQYFLNMLIAHDWQAPYAIRKKYIPRLAIACEEKGSSLTFARFHMPRLTREGNIPCQTIDNAGWHFTFMGGFDAVKAKLRAYAHADDYWPAMMRDDERLQQVLDIGIKIWSADELVHYVPIDETYPRFVRENIHDLTRSGLIRNIFDAHASLQRLYMDLRRKFAFSNLGNNHKRQELGNFTGLEYLDYTNKPEVPLDYINLPTPAGRLISHDATATQSSRSPWSHGTTAQDDASRALTGQPNGNFSFHTESEQDPWWEVDLGRDVNIAEIRIFNRILPRLHDDAVPRRADEMQIYVSRDHHHYKCVYYHNSTEYIGGIDGKALVLPLRKETHARYVKIQIGAHGYLHLDKVYIYEK</sequence>
<dbReference type="PANTHER" id="PTHR12224:SF0">
    <property type="entry name" value="BETA-1,4-MANNOSYL-GLYCOPROTEIN 4-BETA-N-ACETYLGLUCOSAMINYLTRANSFERASE"/>
    <property type="match status" value="1"/>
</dbReference>
<dbReference type="Pfam" id="PF00754">
    <property type="entry name" value="F5_F8_type_C"/>
    <property type="match status" value="1"/>
</dbReference>
<reference evidence="3 4" key="1">
    <citation type="journal article" date="2020" name="Microorganisms">
        <title>Description of Komagataeibacter melaceti sp. nov. and Komagataeibacter melomenusus sp. nov. Isolated from Apple Cider Vinegar.</title>
        <authorList>
            <person name="Maric L."/>
            <person name="Cleenwerck I."/>
            <person name="Accetto T."/>
            <person name="Vandamme P."/>
            <person name="Trcek J."/>
        </authorList>
    </citation>
    <scope>NUCLEOTIDE SEQUENCE [LARGE SCALE GENOMIC DNA]</scope>
    <source>
        <strain evidence="3 4">AV436</strain>
    </source>
</reference>
<dbReference type="PANTHER" id="PTHR12224">
    <property type="entry name" value="BETA-1,4-MANNOSYL-GLYCOPROTEIN BETA-1,4-N-ACETYLGLUCOSAMINYL-TRANSFERASE"/>
    <property type="match status" value="1"/>
</dbReference>
<dbReference type="EMBL" id="JABJWC010000003">
    <property type="protein sequence ID" value="NPC65284.1"/>
    <property type="molecule type" value="Genomic_DNA"/>
</dbReference>
<keyword evidence="3" id="KW-0808">Transferase</keyword>
<gene>
    <name evidence="3" type="ORF">HNW77_02450</name>
</gene>
<name>A0ABX2AAE6_9PROT</name>
<keyword evidence="3" id="KW-0328">Glycosyltransferase</keyword>
<evidence type="ECO:0000313" key="3">
    <source>
        <dbReference type="EMBL" id="NPC65284.1"/>
    </source>
</evidence>
<proteinExistence type="predicted"/>